<comment type="caution">
    <text evidence="3">The sequence shown here is derived from an EMBL/GenBank/DDBJ whole genome shotgun (WGS) entry which is preliminary data.</text>
</comment>
<accession>A0A9W6UI85</accession>
<name>A0A9W6UI85_9ACTN</name>
<feature type="transmembrane region" description="Helical" evidence="2">
    <location>
        <begin position="41"/>
        <end position="64"/>
    </location>
</feature>
<evidence type="ECO:0000256" key="2">
    <source>
        <dbReference type="SAM" id="Phobius"/>
    </source>
</evidence>
<keyword evidence="4" id="KW-1185">Reference proteome</keyword>
<proteinExistence type="predicted"/>
<protein>
    <submittedName>
        <fullName evidence="3">Uncharacterized protein</fullName>
    </submittedName>
</protein>
<organism evidence="3 4">
    <name type="scientific">Nocardiopsis ansamitocini</name>
    <dbReference type="NCBI Taxonomy" id="1670832"/>
    <lineage>
        <taxon>Bacteria</taxon>
        <taxon>Bacillati</taxon>
        <taxon>Actinomycetota</taxon>
        <taxon>Actinomycetes</taxon>
        <taxon>Streptosporangiales</taxon>
        <taxon>Nocardiopsidaceae</taxon>
        <taxon>Nocardiopsis</taxon>
    </lineage>
</organism>
<dbReference type="EMBL" id="BSQG01000001">
    <property type="protein sequence ID" value="GLU46790.1"/>
    <property type="molecule type" value="Genomic_DNA"/>
</dbReference>
<keyword evidence="2" id="KW-0812">Transmembrane</keyword>
<evidence type="ECO:0000313" key="4">
    <source>
        <dbReference type="Proteomes" id="UP001165092"/>
    </source>
</evidence>
<evidence type="ECO:0000256" key="1">
    <source>
        <dbReference type="SAM" id="MobiDB-lite"/>
    </source>
</evidence>
<keyword evidence="2" id="KW-0472">Membrane</keyword>
<evidence type="ECO:0000313" key="3">
    <source>
        <dbReference type="EMBL" id="GLU46790.1"/>
    </source>
</evidence>
<dbReference type="AlphaFoldDB" id="A0A9W6UI85"/>
<feature type="region of interest" description="Disordered" evidence="1">
    <location>
        <begin position="1"/>
        <end position="36"/>
    </location>
</feature>
<gene>
    <name evidence="3" type="ORF">Nans01_11410</name>
</gene>
<reference evidence="3" key="1">
    <citation type="submission" date="2023-02" db="EMBL/GenBank/DDBJ databases">
        <title>Nocardiopsis ansamitocini NBRC 112285.</title>
        <authorList>
            <person name="Ichikawa N."/>
            <person name="Sato H."/>
            <person name="Tonouchi N."/>
        </authorList>
    </citation>
    <scope>NUCLEOTIDE SEQUENCE</scope>
    <source>
        <strain evidence="3">NBRC 112285</strain>
    </source>
</reference>
<dbReference type="Proteomes" id="UP001165092">
    <property type="component" value="Unassembled WGS sequence"/>
</dbReference>
<keyword evidence="2" id="KW-1133">Transmembrane helix</keyword>
<sequence>MNEVPTRPAPNREPGSASPVTQMSLWPPPRSTRHSNRRPKILLGAAAGLVVLLAAAGVTTWALLPGEEAAAPLREAIPDPYTGSWSGEMSQRDAEGALVIDWGAKLKLDAGTNRGSADWFTLGCRGSVTLTENTGDSLVFDYVETYDPDNRCVDESVLTLTLGSAPDTLEAQWVAVSHGGTQMTSEGTLK</sequence>